<comment type="subcellular location">
    <subcellularLocation>
        <location evidence="1">Nucleus</location>
    </subcellularLocation>
</comment>
<dbReference type="GO" id="GO:0008270">
    <property type="term" value="F:zinc ion binding"/>
    <property type="evidence" value="ECO:0007669"/>
    <property type="project" value="InterPro"/>
</dbReference>
<protein>
    <recommendedName>
        <fullName evidence="8">Zn(2)-C6 fungal-type domain-containing protein</fullName>
    </recommendedName>
</protein>
<comment type="caution">
    <text evidence="9">The sequence shown here is derived from an EMBL/GenBank/DDBJ whole genome shotgun (WGS) entry which is preliminary data.</text>
</comment>
<keyword evidence="10" id="KW-1185">Reference proteome</keyword>
<sequence>MELRPQDSSQVPVGARLAKACNRCQARKIKCDGALPRCGPCSKTGLEDCNIEECVLWTQQHVAQLEERIEWLHGLVAHTYEAGEWIGGVKTGTILQPKPIKEYASEPLVEEVGLLSLRANGSYIGSMSGVTLTRLICTALRLEEQDEPIITEEDVPVRSTLSRAPYPPRSLAVEYITRYTQRIHRWYPFLDLNHLAETLSSVYDRGTQPDDFGRFTLNMIFALSSPIPPDQYTPAEYFRAALGLMTAILAQGSYDTVRVLLLLCLYGLRSWETPGVNCWQIIGHATRIGIELGLHRHRYRGGSEEIENESRRKLWWSTYSLERLIASGCCRVLSIPAIDQYAPRDSVLIVPPALQPFLRAEAWQIDLRPSLHLIEQRSLLGEVLECVYTTRPRDRPSPPIAETSARVMQIQARLVTWAQTTPLVVQIDTIEHDVLQLAFHQATVLLHRPSPSFPNPAPDVLDVCLGAARRTIHVGLSAIRNDRVDDIMPGWAGFQMIFISGLTLMYCSWAAPECPNAIKLTPEFLTDSDVEDGLAMLETLTIRHHLPDRYCMIYRDVWTSFTRMLRPLHVGESSFFDPSAVAAQETGLLGLEGLELDPEAVEYISRLLAGSQEPTHPAETQVGLTFFPSDGGLM</sequence>
<evidence type="ECO:0000313" key="9">
    <source>
        <dbReference type="EMBL" id="RXK37935.1"/>
    </source>
</evidence>
<dbReference type="SMART" id="SM00906">
    <property type="entry name" value="Fungal_trans"/>
    <property type="match status" value="1"/>
</dbReference>
<evidence type="ECO:0000259" key="8">
    <source>
        <dbReference type="PROSITE" id="PS50048"/>
    </source>
</evidence>
<dbReference type="PANTHER" id="PTHR47782">
    <property type="entry name" value="ZN(II)2CYS6 TRANSCRIPTION FACTOR (EUROFUNG)-RELATED"/>
    <property type="match status" value="1"/>
</dbReference>
<evidence type="ECO:0000256" key="3">
    <source>
        <dbReference type="ARBA" id="ARBA00022833"/>
    </source>
</evidence>
<dbReference type="GO" id="GO:0006351">
    <property type="term" value="P:DNA-templated transcription"/>
    <property type="evidence" value="ECO:0007669"/>
    <property type="project" value="InterPro"/>
</dbReference>
<evidence type="ECO:0000256" key="5">
    <source>
        <dbReference type="ARBA" id="ARBA00023125"/>
    </source>
</evidence>
<dbReference type="GO" id="GO:0000981">
    <property type="term" value="F:DNA-binding transcription factor activity, RNA polymerase II-specific"/>
    <property type="evidence" value="ECO:0007669"/>
    <property type="project" value="InterPro"/>
</dbReference>
<keyword evidence="6" id="KW-0804">Transcription</keyword>
<dbReference type="InterPro" id="IPR036864">
    <property type="entry name" value="Zn2-C6_fun-type_DNA-bd_sf"/>
</dbReference>
<name>A0A4Q1BJT8_TREME</name>
<evidence type="ECO:0000256" key="7">
    <source>
        <dbReference type="ARBA" id="ARBA00023242"/>
    </source>
</evidence>
<feature type="domain" description="Zn(2)-C6 fungal-type" evidence="8">
    <location>
        <begin position="20"/>
        <end position="51"/>
    </location>
</feature>
<dbReference type="AlphaFoldDB" id="A0A4Q1BJT8"/>
<reference evidence="9 10" key="1">
    <citation type="submission" date="2016-06" db="EMBL/GenBank/DDBJ databases">
        <title>Evolution of pathogenesis and genome organization in the Tremellales.</title>
        <authorList>
            <person name="Cuomo C."/>
            <person name="Litvintseva A."/>
            <person name="Heitman J."/>
            <person name="Chen Y."/>
            <person name="Sun S."/>
            <person name="Springer D."/>
            <person name="Dromer F."/>
            <person name="Young S."/>
            <person name="Zeng Q."/>
            <person name="Chapman S."/>
            <person name="Gujja S."/>
            <person name="Saif S."/>
            <person name="Birren B."/>
        </authorList>
    </citation>
    <scope>NUCLEOTIDE SEQUENCE [LARGE SCALE GENOMIC DNA]</scope>
    <source>
        <strain evidence="9 10">ATCC 28783</strain>
    </source>
</reference>
<dbReference type="PANTHER" id="PTHR47782:SF12">
    <property type="entry name" value="ZN(II)2CYS6 TRANSCRIPTION FACTOR (EUROFUNG)"/>
    <property type="match status" value="1"/>
</dbReference>
<dbReference type="Pfam" id="PF00172">
    <property type="entry name" value="Zn_clus"/>
    <property type="match status" value="1"/>
</dbReference>
<evidence type="ECO:0000256" key="1">
    <source>
        <dbReference type="ARBA" id="ARBA00004123"/>
    </source>
</evidence>
<dbReference type="OrthoDB" id="3364175at2759"/>
<evidence type="ECO:0000256" key="2">
    <source>
        <dbReference type="ARBA" id="ARBA00022723"/>
    </source>
</evidence>
<keyword evidence="7" id="KW-0539">Nucleus</keyword>
<evidence type="ECO:0000256" key="4">
    <source>
        <dbReference type="ARBA" id="ARBA00023015"/>
    </source>
</evidence>
<proteinExistence type="predicted"/>
<dbReference type="STRING" id="5217.A0A4Q1BJT8"/>
<dbReference type="GO" id="GO:0043565">
    <property type="term" value="F:sequence-specific DNA binding"/>
    <property type="evidence" value="ECO:0007669"/>
    <property type="project" value="TreeGrafter"/>
</dbReference>
<gene>
    <name evidence="9" type="ORF">M231_04824</name>
</gene>
<dbReference type="Pfam" id="PF04082">
    <property type="entry name" value="Fungal_trans"/>
    <property type="match status" value="1"/>
</dbReference>
<dbReference type="PROSITE" id="PS50048">
    <property type="entry name" value="ZN2_CY6_FUNGAL_2"/>
    <property type="match status" value="1"/>
</dbReference>
<dbReference type="GO" id="GO:0045944">
    <property type="term" value="P:positive regulation of transcription by RNA polymerase II"/>
    <property type="evidence" value="ECO:0007669"/>
    <property type="project" value="TreeGrafter"/>
</dbReference>
<dbReference type="EMBL" id="SDIL01000057">
    <property type="protein sequence ID" value="RXK37935.1"/>
    <property type="molecule type" value="Genomic_DNA"/>
</dbReference>
<keyword evidence="5" id="KW-0238">DNA-binding</keyword>
<evidence type="ECO:0000256" key="6">
    <source>
        <dbReference type="ARBA" id="ARBA00023163"/>
    </source>
</evidence>
<evidence type="ECO:0000313" key="10">
    <source>
        <dbReference type="Proteomes" id="UP000289152"/>
    </source>
</evidence>
<dbReference type="InterPro" id="IPR001138">
    <property type="entry name" value="Zn2Cys6_DnaBD"/>
</dbReference>
<organism evidence="9 10">
    <name type="scientific">Tremella mesenterica</name>
    <name type="common">Jelly fungus</name>
    <dbReference type="NCBI Taxonomy" id="5217"/>
    <lineage>
        <taxon>Eukaryota</taxon>
        <taxon>Fungi</taxon>
        <taxon>Dikarya</taxon>
        <taxon>Basidiomycota</taxon>
        <taxon>Agaricomycotina</taxon>
        <taxon>Tremellomycetes</taxon>
        <taxon>Tremellales</taxon>
        <taxon>Tremellaceae</taxon>
        <taxon>Tremella</taxon>
    </lineage>
</organism>
<dbReference type="CDD" id="cd00067">
    <property type="entry name" value="GAL4"/>
    <property type="match status" value="1"/>
</dbReference>
<dbReference type="CDD" id="cd12148">
    <property type="entry name" value="fungal_TF_MHR"/>
    <property type="match status" value="1"/>
</dbReference>
<keyword evidence="3" id="KW-0862">Zinc</keyword>
<dbReference type="Gene3D" id="4.10.240.10">
    <property type="entry name" value="Zn(2)-C6 fungal-type DNA-binding domain"/>
    <property type="match status" value="1"/>
</dbReference>
<keyword evidence="4" id="KW-0805">Transcription regulation</keyword>
<dbReference type="InterPro" id="IPR007219">
    <property type="entry name" value="XnlR_reg_dom"/>
</dbReference>
<dbReference type="SUPFAM" id="SSF57701">
    <property type="entry name" value="Zn2/Cys6 DNA-binding domain"/>
    <property type="match status" value="1"/>
</dbReference>
<dbReference type="InParanoid" id="A0A4Q1BJT8"/>
<dbReference type="VEuPathDB" id="FungiDB:TREMEDRAFT_64398"/>
<accession>A0A4Q1BJT8</accession>
<dbReference type="SMART" id="SM00066">
    <property type="entry name" value="GAL4"/>
    <property type="match status" value="1"/>
</dbReference>
<dbReference type="InterPro" id="IPR052202">
    <property type="entry name" value="Yeast_MetPath_Reg"/>
</dbReference>
<keyword evidence="2" id="KW-0479">Metal-binding</keyword>
<dbReference type="Proteomes" id="UP000289152">
    <property type="component" value="Unassembled WGS sequence"/>
</dbReference>
<dbReference type="GO" id="GO:0005634">
    <property type="term" value="C:nucleus"/>
    <property type="evidence" value="ECO:0007669"/>
    <property type="project" value="UniProtKB-SubCell"/>
</dbReference>